<organism evidence="1 2">
    <name type="scientific">Enterococcus avium</name>
    <name type="common">Streptococcus avium</name>
    <dbReference type="NCBI Taxonomy" id="33945"/>
    <lineage>
        <taxon>Bacteria</taxon>
        <taxon>Bacillati</taxon>
        <taxon>Bacillota</taxon>
        <taxon>Bacilli</taxon>
        <taxon>Lactobacillales</taxon>
        <taxon>Enterococcaceae</taxon>
        <taxon>Enterococcus</taxon>
    </lineage>
</organism>
<reference evidence="1 2" key="1">
    <citation type="submission" date="2017-10" db="EMBL/GenBank/DDBJ databases">
        <title>FDA dAtabase for Regulatory Grade micrObial Sequences (FDA-ARGOS): Supporting development and validation of Infectious Disease Dx tests.</title>
        <authorList>
            <person name="Campos J."/>
            <person name="Goldberg B."/>
            <person name="Tallon L.J."/>
            <person name="Sadzewicz L."/>
            <person name="Sengamalay N."/>
            <person name="Ott S."/>
            <person name="Godinez A."/>
            <person name="Nagaraj S."/>
            <person name="Vyas G."/>
            <person name="Aluvathingal J."/>
            <person name="Nadendla S."/>
            <person name="Geyer C."/>
            <person name="Nandy P."/>
            <person name="Hobson J."/>
            <person name="Sichtig H."/>
        </authorList>
    </citation>
    <scope>NUCLEOTIDE SEQUENCE [LARGE SCALE GENOMIC DNA]</scope>
    <source>
        <strain evidence="1 2">FDAARGOS_185</strain>
    </source>
</reference>
<comment type="caution">
    <text evidence="1">The sequence shown here is derived from an EMBL/GenBank/DDBJ whole genome shotgun (WGS) entry which is preliminary data.</text>
</comment>
<dbReference type="Proteomes" id="UP000316316">
    <property type="component" value="Unassembled WGS sequence"/>
</dbReference>
<dbReference type="RefSeq" id="WP_070504280.1">
    <property type="nucleotide sequence ID" value="NZ_CAAKNX010000053.1"/>
</dbReference>
<name>A0A8B5VXZ9_ENTAV</name>
<gene>
    <name evidence="1" type="ORF">AUF17_03970</name>
</gene>
<evidence type="ECO:0000313" key="2">
    <source>
        <dbReference type="Proteomes" id="UP000316316"/>
    </source>
</evidence>
<protein>
    <submittedName>
        <fullName evidence="1">Uncharacterized protein</fullName>
    </submittedName>
</protein>
<sequence length="134" mass="15420">MIDPKYKAIVEIEGDKTDFEYRGFQCHIRRVNPEYSGHLCGYVEIPANHPVHGMDYDQVEEFYNYELPAHGGLTFASEVENAYWIGFDCAHSGDLCPAYPEGGQIFRWSGDSYKTMGYVEQNIKEIVDFMEDSK</sequence>
<evidence type="ECO:0000313" key="1">
    <source>
        <dbReference type="EMBL" id="TRZ33278.1"/>
    </source>
</evidence>
<dbReference type="EMBL" id="PDXQ01000001">
    <property type="protein sequence ID" value="TRZ33278.1"/>
    <property type="molecule type" value="Genomic_DNA"/>
</dbReference>
<accession>A0A8B5VXZ9</accession>
<proteinExistence type="predicted"/>
<dbReference type="AlphaFoldDB" id="A0A8B5VXZ9"/>